<organism evidence="2 3">
    <name type="scientific">Hypothenemus hampei</name>
    <name type="common">Coffee berry borer</name>
    <dbReference type="NCBI Taxonomy" id="57062"/>
    <lineage>
        <taxon>Eukaryota</taxon>
        <taxon>Metazoa</taxon>
        <taxon>Ecdysozoa</taxon>
        <taxon>Arthropoda</taxon>
        <taxon>Hexapoda</taxon>
        <taxon>Insecta</taxon>
        <taxon>Pterygota</taxon>
        <taxon>Neoptera</taxon>
        <taxon>Endopterygota</taxon>
        <taxon>Coleoptera</taxon>
        <taxon>Polyphaga</taxon>
        <taxon>Cucujiformia</taxon>
        <taxon>Curculionidae</taxon>
        <taxon>Scolytinae</taxon>
        <taxon>Hypothenemus</taxon>
    </lineage>
</organism>
<dbReference type="InterPro" id="IPR005055">
    <property type="entry name" value="A10/PebIII"/>
</dbReference>
<gene>
    <name evidence="2" type="ORF">ABEB36_005945</name>
</gene>
<dbReference type="PANTHER" id="PTHR11257:SF11">
    <property type="entry name" value="CHEMOSENSORY PROTEIN 17"/>
    <property type="match status" value="1"/>
</dbReference>
<dbReference type="Proteomes" id="UP001566132">
    <property type="component" value="Unassembled WGS sequence"/>
</dbReference>
<dbReference type="EMBL" id="JBDJPC010000004">
    <property type="protein sequence ID" value="KAL1506618.1"/>
    <property type="molecule type" value="Genomic_DNA"/>
</dbReference>
<comment type="caution">
    <text evidence="2">The sequence shown here is derived from an EMBL/GenBank/DDBJ whole genome shotgun (WGS) entry which is preliminary data.</text>
</comment>
<dbReference type="InterPro" id="IPR036682">
    <property type="entry name" value="OS_D_A10/PebIII_sf"/>
</dbReference>
<name>A0ABD1EZZ6_HYPHA</name>
<sequence>MQTLITLLCFSTLIYLVIEVSSKEPESTTRPSISDEALEKTLTDKRYLQRQLKCAVGEAPCDPVGRRLKSLAPLVLRGSCPQCTEQEKKQIKKVMAYVQVNFPKEWNKMLQTYASG</sequence>
<reference evidence="2 3" key="1">
    <citation type="submission" date="2024-05" db="EMBL/GenBank/DDBJ databases">
        <title>Genetic variation in Jamaican populations of the coffee berry borer (Hypothenemus hampei).</title>
        <authorList>
            <person name="Errbii M."/>
            <person name="Myrie A."/>
        </authorList>
    </citation>
    <scope>NUCLEOTIDE SEQUENCE [LARGE SCALE GENOMIC DNA]</scope>
    <source>
        <strain evidence="2">JA-Hopewell-2020-01-JO</strain>
        <tissue evidence="2">Whole body</tissue>
    </source>
</reference>
<keyword evidence="1" id="KW-0732">Signal</keyword>
<evidence type="ECO:0000313" key="3">
    <source>
        <dbReference type="Proteomes" id="UP001566132"/>
    </source>
</evidence>
<dbReference type="Gene3D" id="1.10.2080.10">
    <property type="entry name" value="Insect odorant-binding protein A10/Ejaculatory bulb-specific protein 3"/>
    <property type="match status" value="1"/>
</dbReference>
<feature type="signal peptide" evidence="1">
    <location>
        <begin position="1"/>
        <end position="22"/>
    </location>
</feature>
<dbReference type="Pfam" id="PF03392">
    <property type="entry name" value="OS-D"/>
    <property type="match status" value="1"/>
</dbReference>
<proteinExistence type="predicted"/>
<dbReference type="AlphaFoldDB" id="A0ABD1EZZ6"/>
<evidence type="ECO:0000313" key="2">
    <source>
        <dbReference type="EMBL" id="KAL1506618.1"/>
    </source>
</evidence>
<protein>
    <submittedName>
        <fullName evidence="2">Uncharacterized protein</fullName>
    </submittedName>
</protein>
<dbReference type="SUPFAM" id="SSF100910">
    <property type="entry name" value="Chemosensory protein Csp2"/>
    <property type="match status" value="1"/>
</dbReference>
<accession>A0ABD1EZZ6</accession>
<dbReference type="PANTHER" id="PTHR11257">
    <property type="entry name" value="CHEMOSENSORY PROTEIN-RELATED"/>
    <property type="match status" value="1"/>
</dbReference>
<keyword evidence="3" id="KW-1185">Reference proteome</keyword>
<feature type="chain" id="PRO_5044845222" evidence="1">
    <location>
        <begin position="23"/>
        <end position="116"/>
    </location>
</feature>
<evidence type="ECO:0000256" key="1">
    <source>
        <dbReference type="SAM" id="SignalP"/>
    </source>
</evidence>